<comment type="caution">
    <text evidence="4">The sequence shown here is derived from an EMBL/GenBank/DDBJ whole genome shotgun (WGS) entry which is preliminary data.</text>
</comment>
<dbReference type="STRING" id="1618443.UV73_C0003G0186"/>
<evidence type="ECO:0000313" key="4">
    <source>
        <dbReference type="EMBL" id="KKS98244.1"/>
    </source>
</evidence>
<comment type="similarity">
    <text evidence="2">Belongs to the 2H phosphoesterase superfamily. ThpR family.</text>
</comment>
<feature type="short sequence motif" description="HXTX 1" evidence="2">
    <location>
        <begin position="66"/>
        <end position="69"/>
    </location>
</feature>
<feature type="active site" description="Proton acceptor" evidence="2">
    <location>
        <position position="142"/>
    </location>
</feature>
<dbReference type="PATRIC" id="fig|1618443.3.peg.633"/>
<dbReference type="HAMAP" id="MF_01940">
    <property type="entry name" value="RNA_CPDase"/>
    <property type="match status" value="1"/>
</dbReference>
<dbReference type="InterPro" id="IPR014051">
    <property type="entry name" value="Phosphoesterase_HXTX"/>
</dbReference>
<dbReference type="GO" id="GO:0008664">
    <property type="term" value="F:RNA 2',3'-cyclic 3'-phosphodiesterase activity"/>
    <property type="evidence" value="ECO:0007669"/>
    <property type="project" value="UniProtKB-EC"/>
</dbReference>
<dbReference type="Pfam" id="PF02834">
    <property type="entry name" value="LigT_PEase"/>
    <property type="match status" value="1"/>
</dbReference>
<gene>
    <name evidence="4" type="ORF">UV73_C0003G0186</name>
</gene>
<accession>A0A0G1DKR6</accession>
<dbReference type="Gene3D" id="3.90.1140.10">
    <property type="entry name" value="Cyclic phosphodiesterase"/>
    <property type="match status" value="1"/>
</dbReference>
<dbReference type="PANTHER" id="PTHR35561:SF1">
    <property type="entry name" value="RNA 2',3'-CYCLIC PHOSPHODIESTERASE"/>
    <property type="match status" value="1"/>
</dbReference>
<dbReference type="SUPFAM" id="SSF55144">
    <property type="entry name" value="LigT-like"/>
    <property type="match status" value="1"/>
</dbReference>
<protein>
    <recommendedName>
        <fullName evidence="2">RNA 2',3'-cyclic phosphodiesterase</fullName>
        <shortName evidence="2">RNA 2',3'-CPDase</shortName>
        <ecNumber evidence="2">3.1.4.58</ecNumber>
    </recommendedName>
</protein>
<evidence type="ECO:0000256" key="2">
    <source>
        <dbReference type="HAMAP-Rule" id="MF_01940"/>
    </source>
</evidence>
<sequence length="197" mass="22613">MYHTRCDIARHIRDMPIMPIMKKRLFLAFTLPETLTEQFSLYQQKLAKFEELKKLGLRLTAKENLHITLLFLGDCEEDKIGQISGTVKKACQEIAPFPLEFSRMEMHRYIWAVYKNSASFEKLKNILEVELLGTISKKSIIHTTLGRIKREGGKIGLPPAGTVDREFTCGKILLFESHLRNNGPVYSIIEAFNLNGK</sequence>
<dbReference type="InterPro" id="IPR004175">
    <property type="entry name" value="RNA_CPDase"/>
</dbReference>
<reference evidence="4 5" key="1">
    <citation type="journal article" date="2015" name="Nature">
        <title>rRNA introns, odd ribosomes, and small enigmatic genomes across a large radiation of phyla.</title>
        <authorList>
            <person name="Brown C.T."/>
            <person name="Hug L.A."/>
            <person name="Thomas B.C."/>
            <person name="Sharon I."/>
            <person name="Castelle C.J."/>
            <person name="Singh A."/>
            <person name="Wilkins M.J."/>
            <person name="Williams K.H."/>
            <person name="Banfield J.F."/>
        </authorList>
    </citation>
    <scope>NUCLEOTIDE SEQUENCE [LARGE SCALE GENOMIC DNA]</scope>
</reference>
<dbReference type="Proteomes" id="UP000034894">
    <property type="component" value="Unassembled WGS sequence"/>
</dbReference>
<dbReference type="NCBIfam" id="TIGR02258">
    <property type="entry name" value="2_5_ligase"/>
    <property type="match status" value="1"/>
</dbReference>
<dbReference type="EC" id="3.1.4.58" evidence="2"/>
<dbReference type="PANTHER" id="PTHR35561">
    <property type="entry name" value="RNA 2',3'-CYCLIC PHOSPHODIESTERASE"/>
    <property type="match status" value="1"/>
</dbReference>
<evidence type="ECO:0000256" key="1">
    <source>
        <dbReference type="ARBA" id="ARBA00022801"/>
    </source>
</evidence>
<evidence type="ECO:0000313" key="5">
    <source>
        <dbReference type="Proteomes" id="UP000034894"/>
    </source>
</evidence>
<keyword evidence="1 2" id="KW-0378">Hydrolase</keyword>
<comment type="catalytic activity">
    <reaction evidence="2">
        <text>a 3'-end 2',3'-cyclophospho-ribonucleotide-RNA + H2O = a 3'-end 2'-phospho-ribonucleotide-RNA + H(+)</text>
        <dbReference type="Rhea" id="RHEA:11828"/>
        <dbReference type="Rhea" id="RHEA-COMP:10464"/>
        <dbReference type="Rhea" id="RHEA-COMP:17353"/>
        <dbReference type="ChEBI" id="CHEBI:15377"/>
        <dbReference type="ChEBI" id="CHEBI:15378"/>
        <dbReference type="ChEBI" id="CHEBI:83064"/>
        <dbReference type="ChEBI" id="CHEBI:173113"/>
        <dbReference type="EC" id="3.1.4.58"/>
    </reaction>
</comment>
<dbReference type="InterPro" id="IPR009097">
    <property type="entry name" value="Cyclic_Pdiesterase"/>
</dbReference>
<proteinExistence type="inferred from homology"/>
<dbReference type="AlphaFoldDB" id="A0A0G1DKR6"/>
<feature type="active site" description="Proton donor" evidence="2">
    <location>
        <position position="66"/>
    </location>
</feature>
<comment type="function">
    <text evidence="2">Hydrolyzes RNA 2',3'-cyclic phosphodiester to an RNA 2'-phosphomonoester.</text>
</comment>
<organism evidence="4 5">
    <name type="scientific">Candidatus Gottesmanbacteria bacterium GW2011_GWA2_43_14</name>
    <dbReference type="NCBI Taxonomy" id="1618443"/>
    <lineage>
        <taxon>Bacteria</taxon>
        <taxon>Candidatus Gottesmaniibacteriota</taxon>
    </lineage>
</organism>
<name>A0A0G1DKR6_9BACT</name>
<dbReference type="EMBL" id="LCFP01000003">
    <property type="protein sequence ID" value="KKS98244.1"/>
    <property type="molecule type" value="Genomic_DNA"/>
</dbReference>
<feature type="domain" description="Phosphoesterase HXTX" evidence="3">
    <location>
        <begin position="32"/>
        <end position="103"/>
    </location>
</feature>
<feature type="short sequence motif" description="HXTX 2" evidence="2">
    <location>
        <begin position="142"/>
        <end position="145"/>
    </location>
</feature>
<dbReference type="GO" id="GO:0004113">
    <property type="term" value="F:2',3'-cyclic-nucleotide 3'-phosphodiesterase activity"/>
    <property type="evidence" value="ECO:0007669"/>
    <property type="project" value="InterPro"/>
</dbReference>
<evidence type="ECO:0000259" key="3">
    <source>
        <dbReference type="Pfam" id="PF02834"/>
    </source>
</evidence>